<sequence length="299" mass="31993">MAGGFTAVDLSRLPAPDVIEALDFEAIFAAMLDDLRTRDPDFDVSVESDPAYKILQVAAYRELLLRQRINEAAKGVMLAYARGADLDQLGALYGVARQMLDAGDADAVPPVPATYETDADFRRRIQLSLEGFSTAGPEGAYVFHALSADGQVLDASATSPAPGEVVVTVLSREADGTAPADLLARVESTLSAEDVRPLTDHVSVRSAEIVDYRIDATLYFYAGPDREVVMRAARQAAADYAESQHRIGLDVTLSGLYASLHQPGVQRVELAAPTASLVVDRTQATYCTEIALTDGGLDE</sequence>
<accession>A0AB74UI26</accession>
<feature type="domain" description="Baseplate J-like central" evidence="1">
    <location>
        <begin position="133"/>
        <end position="205"/>
    </location>
</feature>
<gene>
    <name evidence="3" type="ORF">ABV408_06755</name>
</gene>
<dbReference type="RefSeq" id="WP_353981692.1">
    <property type="nucleotide sequence ID" value="NZ_CP159578.1"/>
</dbReference>
<dbReference type="PANTHER" id="PTHR35862:SF1">
    <property type="entry name" value="FELS-2 PROPHAGE PROTEIN"/>
    <property type="match status" value="1"/>
</dbReference>
<dbReference type="PANTHER" id="PTHR35862">
    <property type="entry name" value="FELS-2 PROPHAGE PROTEIN"/>
    <property type="match status" value="1"/>
</dbReference>
<dbReference type="Pfam" id="PF26078">
    <property type="entry name" value="Baseplate_J_M"/>
    <property type="match status" value="1"/>
</dbReference>
<protein>
    <submittedName>
        <fullName evidence="3">Baseplate J/gp47 family protein</fullName>
    </submittedName>
</protein>
<evidence type="ECO:0000313" key="3">
    <source>
        <dbReference type="EMBL" id="XCJ80882.1"/>
    </source>
</evidence>
<dbReference type="InterPro" id="IPR052726">
    <property type="entry name" value="Phage_Baseplate_Hub"/>
</dbReference>
<dbReference type="InterPro" id="IPR058531">
    <property type="entry name" value="Baseplate_J_M"/>
</dbReference>
<dbReference type="AlphaFoldDB" id="A0AB74UI26"/>
<dbReference type="InterPro" id="IPR058530">
    <property type="entry name" value="Baseplate_J-like_C"/>
</dbReference>
<evidence type="ECO:0000259" key="2">
    <source>
        <dbReference type="Pfam" id="PF26079"/>
    </source>
</evidence>
<dbReference type="PIRSF" id="PIRSF020481">
    <property type="entry name" value="BAP"/>
    <property type="match status" value="1"/>
</dbReference>
<name>A0AB74UI26_9GAMM</name>
<proteinExistence type="predicted"/>
<dbReference type="InterPro" id="IPR014507">
    <property type="entry name" value="Baseplate_assembly_J_pred"/>
</dbReference>
<reference evidence="3" key="1">
    <citation type="submission" date="2024-06" db="EMBL/GenBank/DDBJ databases">
        <title>Complete genome of Salinicola endophyticus HNIBRBA4755.</title>
        <authorList>
            <person name="Shin S.Y."/>
            <person name="Kang H."/>
            <person name="Song J."/>
        </authorList>
    </citation>
    <scope>NUCLEOTIDE SEQUENCE</scope>
    <source>
        <strain evidence="3">HNIBRBA4755</strain>
    </source>
</reference>
<dbReference type="EMBL" id="CP159578">
    <property type="protein sequence ID" value="XCJ80882.1"/>
    <property type="molecule type" value="Genomic_DNA"/>
</dbReference>
<evidence type="ECO:0000259" key="1">
    <source>
        <dbReference type="Pfam" id="PF26078"/>
    </source>
</evidence>
<dbReference type="Pfam" id="PF26079">
    <property type="entry name" value="Baseplate_J_C"/>
    <property type="match status" value="1"/>
</dbReference>
<organism evidence="3">
    <name type="scientific">Salinicola endophyticus</name>
    <dbReference type="NCBI Taxonomy" id="1949083"/>
    <lineage>
        <taxon>Bacteria</taxon>
        <taxon>Pseudomonadati</taxon>
        <taxon>Pseudomonadota</taxon>
        <taxon>Gammaproteobacteria</taxon>
        <taxon>Oceanospirillales</taxon>
        <taxon>Halomonadaceae</taxon>
        <taxon>Salinicola</taxon>
    </lineage>
</organism>
<feature type="domain" description="Baseplate J-like C-terminal" evidence="2">
    <location>
        <begin position="212"/>
        <end position="292"/>
    </location>
</feature>